<dbReference type="PANTHER" id="PTHR43591">
    <property type="entry name" value="METHYLTRANSFERASE"/>
    <property type="match status" value="1"/>
</dbReference>
<evidence type="ECO:0000313" key="4">
    <source>
        <dbReference type="Proteomes" id="UP000070121"/>
    </source>
</evidence>
<dbReference type="OrthoDB" id="2013972at2759"/>
<evidence type="ECO:0000256" key="2">
    <source>
        <dbReference type="SAM" id="MobiDB-lite"/>
    </source>
</evidence>
<accession>A0A135V0J4</accession>
<feature type="compositionally biased region" description="Polar residues" evidence="2">
    <location>
        <begin position="19"/>
        <end position="33"/>
    </location>
</feature>
<dbReference type="STRING" id="1209931.A0A135V0J4"/>
<evidence type="ECO:0000313" key="3">
    <source>
        <dbReference type="EMBL" id="KXH66190.1"/>
    </source>
</evidence>
<name>A0A135V0J4_9PEZI</name>
<comment type="similarity">
    <text evidence="1">Belongs to the methyltransferase superfamily. LaeA methyltransferase family.</text>
</comment>
<gene>
    <name evidence="3" type="ORF">CSAL01_07632</name>
</gene>
<feature type="compositionally biased region" description="Basic and acidic residues" evidence="2">
    <location>
        <begin position="1"/>
        <end position="12"/>
    </location>
</feature>
<dbReference type="GO" id="GO:0008168">
    <property type="term" value="F:methyltransferase activity"/>
    <property type="evidence" value="ECO:0007669"/>
    <property type="project" value="TreeGrafter"/>
</dbReference>
<evidence type="ECO:0000256" key="1">
    <source>
        <dbReference type="ARBA" id="ARBA00038158"/>
    </source>
</evidence>
<dbReference type="EMBL" id="JFFI01000734">
    <property type="protein sequence ID" value="KXH66190.1"/>
    <property type="molecule type" value="Genomic_DNA"/>
</dbReference>
<dbReference type="SUPFAM" id="SSF53335">
    <property type="entry name" value="S-adenosyl-L-methionine-dependent methyltransferases"/>
    <property type="match status" value="1"/>
</dbReference>
<feature type="region of interest" description="Disordered" evidence="2">
    <location>
        <begin position="1"/>
        <end position="40"/>
    </location>
</feature>
<sequence length="388" mass="43536">MTDGQKSARAEESGVAATPSASVDNPEPTSSTVPHVATNHGPVLEAEAEDNNLTDEDASDRGTCGIFKHKLIELDPSASLREWENLPQVQRRKWATSPLLDQLAIQHLTKIEYLFPNDERENDRLDLQHNLYLLTLDYKLGLAPPNNENSGVKRVLDIGTGTGLWAIEFADEHPEAEVLGVDLTPVQTQFVPPNLKFEVDDLEQPWTFTQPFDYIHIRGMTSSVSDWHGFFKQAYNGLTPGGYIELFEGHARTQSDDGSLTPDHASWQWADKLDECCKILGRPFVHVPSLVPILEEAGFVDVTIVPFKWPIGPWAKDPHYKELGEWALENATEGLEAWTMAALTRALDWSNAEVQAFLAQVRKDLKDPSIHHYCPLWVIYGKRPLQEA</sequence>
<dbReference type="Gene3D" id="3.40.50.150">
    <property type="entry name" value="Vaccinia Virus protein VP39"/>
    <property type="match status" value="1"/>
</dbReference>
<dbReference type="AlphaFoldDB" id="A0A135V0J4"/>
<reference evidence="3 4" key="1">
    <citation type="submission" date="2014-02" db="EMBL/GenBank/DDBJ databases">
        <title>The genome sequence of Colletotrichum salicis CBS 607.94.</title>
        <authorList>
            <person name="Baroncelli R."/>
            <person name="Thon M.R."/>
        </authorList>
    </citation>
    <scope>NUCLEOTIDE SEQUENCE [LARGE SCALE GENOMIC DNA]</scope>
    <source>
        <strain evidence="3 4">CBS 607.94</strain>
    </source>
</reference>
<dbReference type="InterPro" id="IPR029063">
    <property type="entry name" value="SAM-dependent_MTases_sf"/>
</dbReference>
<dbReference type="Pfam" id="PF13489">
    <property type="entry name" value="Methyltransf_23"/>
    <property type="match status" value="1"/>
</dbReference>
<protein>
    <recommendedName>
        <fullName evidence="5">Methyltransferase domain-containing protein</fullName>
    </recommendedName>
</protein>
<organism evidence="3 4">
    <name type="scientific">Colletotrichum salicis</name>
    <dbReference type="NCBI Taxonomy" id="1209931"/>
    <lineage>
        <taxon>Eukaryota</taxon>
        <taxon>Fungi</taxon>
        <taxon>Dikarya</taxon>
        <taxon>Ascomycota</taxon>
        <taxon>Pezizomycotina</taxon>
        <taxon>Sordariomycetes</taxon>
        <taxon>Hypocreomycetidae</taxon>
        <taxon>Glomerellales</taxon>
        <taxon>Glomerellaceae</taxon>
        <taxon>Colletotrichum</taxon>
        <taxon>Colletotrichum acutatum species complex</taxon>
    </lineage>
</organism>
<dbReference type="PANTHER" id="PTHR43591:SF10">
    <property type="entry name" value="ABC TRANSMEMBRANE TYPE-1 DOMAIN-CONTAINING PROTEIN-RELATED"/>
    <property type="match status" value="1"/>
</dbReference>
<keyword evidence="4" id="KW-1185">Reference proteome</keyword>
<evidence type="ECO:0008006" key="5">
    <source>
        <dbReference type="Google" id="ProtNLM"/>
    </source>
</evidence>
<dbReference type="Proteomes" id="UP000070121">
    <property type="component" value="Unassembled WGS sequence"/>
</dbReference>
<proteinExistence type="inferred from homology"/>
<dbReference type="CDD" id="cd02440">
    <property type="entry name" value="AdoMet_MTases"/>
    <property type="match status" value="1"/>
</dbReference>
<comment type="caution">
    <text evidence="3">The sequence shown here is derived from an EMBL/GenBank/DDBJ whole genome shotgun (WGS) entry which is preliminary data.</text>
</comment>